<accession>A0A9N9BAD6</accession>
<sequence>MNALSSLSQYCVNDNGCINLPFSHAVETYINSLLLLTNCKLKKQSRLYKTVLGQNKSTNRLDDILELTEKGCTHRPLYIPVALQPKVARINLSLQSHDHAIAAHHAYRSTGAEIALKLLAPYNNMSATHLKYVCETDKNGKYDLNNEKAPVLSMVIKDEARYGSSLAFGLSEKENHHTI</sequence>
<proteinExistence type="predicted"/>
<evidence type="ECO:0000313" key="1">
    <source>
        <dbReference type="EMBL" id="CAG8557010.1"/>
    </source>
</evidence>
<protein>
    <submittedName>
        <fullName evidence="1">17813_t:CDS:1</fullName>
    </submittedName>
</protein>
<dbReference type="Proteomes" id="UP000789759">
    <property type="component" value="Unassembled WGS sequence"/>
</dbReference>
<comment type="caution">
    <text evidence="1">The sequence shown here is derived from an EMBL/GenBank/DDBJ whole genome shotgun (WGS) entry which is preliminary data.</text>
</comment>
<dbReference type="AlphaFoldDB" id="A0A9N9BAD6"/>
<keyword evidence="2" id="KW-1185">Reference proteome</keyword>
<dbReference type="OrthoDB" id="2427347at2759"/>
<name>A0A9N9BAD6_9GLOM</name>
<organism evidence="1 2">
    <name type="scientific">Cetraspora pellucida</name>
    <dbReference type="NCBI Taxonomy" id="1433469"/>
    <lineage>
        <taxon>Eukaryota</taxon>
        <taxon>Fungi</taxon>
        <taxon>Fungi incertae sedis</taxon>
        <taxon>Mucoromycota</taxon>
        <taxon>Glomeromycotina</taxon>
        <taxon>Glomeromycetes</taxon>
        <taxon>Diversisporales</taxon>
        <taxon>Gigasporaceae</taxon>
        <taxon>Cetraspora</taxon>
    </lineage>
</organism>
<evidence type="ECO:0000313" key="2">
    <source>
        <dbReference type="Proteomes" id="UP000789759"/>
    </source>
</evidence>
<reference evidence="1" key="1">
    <citation type="submission" date="2021-06" db="EMBL/GenBank/DDBJ databases">
        <authorList>
            <person name="Kallberg Y."/>
            <person name="Tangrot J."/>
            <person name="Rosling A."/>
        </authorList>
    </citation>
    <scope>NUCLEOTIDE SEQUENCE</scope>
    <source>
        <strain evidence="1">FL966</strain>
    </source>
</reference>
<dbReference type="EMBL" id="CAJVQA010002775">
    <property type="protein sequence ID" value="CAG8557010.1"/>
    <property type="molecule type" value="Genomic_DNA"/>
</dbReference>
<gene>
    <name evidence="1" type="ORF">CPELLU_LOCUS5022</name>
</gene>